<dbReference type="EnsemblMetazoa" id="AALFPA23_015722.R22919">
    <property type="protein sequence ID" value="AALFPA23_015722.P22919"/>
    <property type="gene ID" value="AALFPA23_015722"/>
</dbReference>
<evidence type="ECO:0000313" key="1">
    <source>
        <dbReference type="EnsemblMetazoa" id="AALFPA23_015722.P22919"/>
    </source>
</evidence>
<accession>A0ABM1Z7A6</accession>
<dbReference type="RefSeq" id="XP_062703521.1">
    <property type="nucleotide sequence ID" value="XM_062847537.1"/>
</dbReference>
<evidence type="ECO:0000313" key="2">
    <source>
        <dbReference type="Proteomes" id="UP000069940"/>
    </source>
</evidence>
<organism evidence="1 2">
    <name type="scientific">Aedes albopictus</name>
    <name type="common">Asian tiger mosquito</name>
    <name type="synonym">Stegomyia albopicta</name>
    <dbReference type="NCBI Taxonomy" id="7160"/>
    <lineage>
        <taxon>Eukaryota</taxon>
        <taxon>Metazoa</taxon>
        <taxon>Ecdysozoa</taxon>
        <taxon>Arthropoda</taxon>
        <taxon>Hexapoda</taxon>
        <taxon>Insecta</taxon>
        <taxon>Pterygota</taxon>
        <taxon>Neoptera</taxon>
        <taxon>Endopterygota</taxon>
        <taxon>Diptera</taxon>
        <taxon>Nematocera</taxon>
        <taxon>Culicoidea</taxon>
        <taxon>Culicidae</taxon>
        <taxon>Culicinae</taxon>
        <taxon>Aedini</taxon>
        <taxon>Aedes</taxon>
        <taxon>Stegomyia</taxon>
    </lineage>
</organism>
<dbReference type="Proteomes" id="UP000069940">
    <property type="component" value="Unassembled WGS sequence"/>
</dbReference>
<proteinExistence type="predicted"/>
<keyword evidence="2" id="KW-1185">Reference proteome</keyword>
<reference evidence="1" key="2">
    <citation type="submission" date="2025-05" db="UniProtKB">
        <authorList>
            <consortium name="EnsemblMetazoa"/>
        </authorList>
    </citation>
    <scope>IDENTIFICATION</scope>
    <source>
        <strain evidence="1">Foshan</strain>
    </source>
</reference>
<protein>
    <submittedName>
        <fullName evidence="1">Uncharacterized protein</fullName>
    </submittedName>
</protein>
<sequence>MIEYRKSIIPPFLTPNWEKGYLSCTVSVRDLIENDARRITELADTRSKLDAISNSYDAPIVIDCLMRVAGGPDSATGFSQYNQENILGSDESLLSENYMCLELITMSGDEIYRNPNPQSDLFCRPRSLSWTKETDAITLEMYNNFFDEINDIKDDPVIVNVDNIRLRITVEAIYSLIDGKAANAIVGNKNTHACPVCIAGVDSVIGPSYFHSRLNSAEWLIRNAAKKNIPNNPALTNPEVRAEHRKISNNLEDQFKAHVNRPKPGGSGSSNNGNLARLMLSDPTAFSNILGINVKLVENLRLISNLALSSRRLDPEKVQQLYEELEKNIIAEFTFVKKLPPCLHKYKHFFPNCLFILAQLFNIKLYGADNWSNI</sequence>
<reference evidence="2" key="1">
    <citation type="journal article" date="2015" name="Proc. Natl. Acad. Sci. U.S.A.">
        <title>Genome sequence of the Asian Tiger mosquito, Aedes albopictus, reveals insights into its biology, genetics, and evolution.</title>
        <authorList>
            <person name="Chen X.G."/>
            <person name="Jiang X."/>
            <person name="Gu J."/>
            <person name="Xu M."/>
            <person name="Wu Y."/>
            <person name="Deng Y."/>
            <person name="Zhang C."/>
            <person name="Bonizzoni M."/>
            <person name="Dermauw W."/>
            <person name="Vontas J."/>
            <person name="Armbruster P."/>
            <person name="Huang X."/>
            <person name="Yang Y."/>
            <person name="Zhang H."/>
            <person name="He W."/>
            <person name="Peng H."/>
            <person name="Liu Y."/>
            <person name="Wu K."/>
            <person name="Chen J."/>
            <person name="Lirakis M."/>
            <person name="Topalis P."/>
            <person name="Van Leeuwen T."/>
            <person name="Hall A.B."/>
            <person name="Jiang X."/>
            <person name="Thorpe C."/>
            <person name="Mueller R.L."/>
            <person name="Sun C."/>
            <person name="Waterhouse R.M."/>
            <person name="Yan G."/>
            <person name="Tu Z.J."/>
            <person name="Fang X."/>
            <person name="James A.A."/>
        </authorList>
    </citation>
    <scope>NUCLEOTIDE SEQUENCE [LARGE SCALE GENOMIC DNA]</scope>
    <source>
        <strain evidence="2">Foshan</strain>
    </source>
</reference>
<dbReference type="GeneID" id="115255490"/>
<name>A0ABM1Z7A6_AEDAL</name>